<dbReference type="GeneID" id="9050471"/>
<dbReference type="GO" id="GO:0005524">
    <property type="term" value="F:ATP binding"/>
    <property type="evidence" value="ECO:0007669"/>
    <property type="project" value="UniProtKB-KW"/>
</dbReference>
<evidence type="ECO:0000256" key="1">
    <source>
        <dbReference type="ARBA" id="ARBA00011245"/>
    </source>
</evidence>
<feature type="region of interest" description="Disordered" evidence="7">
    <location>
        <begin position="292"/>
        <end position="353"/>
    </location>
</feature>
<evidence type="ECO:0000313" key="9">
    <source>
        <dbReference type="EMBL" id="EER04949.1"/>
    </source>
</evidence>
<dbReference type="EMBL" id="GG681161">
    <property type="protein sequence ID" value="EER04949.1"/>
    <property type="molecule type" value="Genomic_DNA"/>
</dbReference>
<dbReference type="InParanoid" id="C5LE81"/>
<name>C5LE81_PERM5</name>
<feature type="compositionally biased region" description="Polar residues" evidence="7">
    <location>
        <begin position="310"/>
        <end position="335"/>
    </location>
</feature>
<feature type="region of interest" description="Disordered" evidence="7">
    <location>
        <begin position="1"/>
        <end position="23"/>
    </location>
</feature>
<feature type="domain" description="Protein kinase" evidence="8">
    <location>
        <begin position="1"/>
        <end position="287"/>
    </location>
</feature>
<keyword evidence="4" id="KW-0547">Nucleotide-binding</keyword>
<dbReference type="RefSeq" id="XP_002773133.1">
    <property type="nucleotide sequence ID" value="XM_002773087.1"/>
</dbReference>
<reference evidence="9 10" key="1">
    <citation type="submission" date="2008-07" db="EMBL/GenBank/DDBJ databases">
        <authorList>
            <person name="El-Sayed N."/>
            <person name="Caler E."/>
            <person name="Inman J."/>
            <person name="Amedeo P."/>
            <person name="Hass B."/>
            <person name="Wortman J."/>
        </authorList>
    </citation>
    <scope>NUCLEOTIDE SEQUENCE [LARGE SCALE GENOMIC DNA]</scope>
    <source>
        <strain evidence="10">ATCC 50983 / TXsc</strain>
    </source>
</reference>
<protein>
    <recommendedName>
        <fullName evidence="8">Protein kinase domain-containing protein</fullName>
    </recommendedName>
</protein>
<dbReference type="AlphaFoldDB" id="C5LE81"/>
<dbReference type="GO" id="GO:0004674">
    <property type="term" value="F:protein serine/threonine kinase activity"/>
    <property type="evidence" value="ECO:0007669"/>
    <property type="project" value="UniProtKB-KW"/>
</dbReference>
<dbReference type="PANTHER" id="PTHR24349">
    <property type="entry name" value="SERINE/THREONINE-PROTEIN KINASE"/>
    <property type="match status" value="1"/>
</dbReference>
<dbReference type="FunFam" id="1.10.510.10:FF:000571">
    <property type="entry name" value="Maternal embryonic leucine zipper kinase"/>
    <property type="match status" value="1"/>
</dbReference>
<proteinExistence type="predicted"/>
<keyword evidence="10" id="KW-1185">Reference proteome</keyword>
<dbReference type="OMA" id="CANMSPE"/>
<evidence type="ECO:0000256" key="3">
    <source>
        <dbReference type="ARBA" id="ARBA00022679"/>
    </source>
</evidence>
<evidence type="ECO:0000256" key="4">
    <source>
        <dbReference type="ARBA" id="ARBA00022741"/>
    </source>
</evidence>
<accession>C5LE81</accession>
<dbReference type="InterPro" id="IPR011009">
    <property type="entry name" value="Kinase-like_dom_sf"/>
</dbReference>
<evidence type="ECO:0000256" key="7">
    <source>
        <dbReference type="SAM" id="MobiDB-lite"/>
    </source>
</evidence>
<dbReference type="Pfam" id="PF00069">
    <property type="entry name" value="Pkinase"/>
    <property type="match status" value="1"/>
</dbReference>
<dbReference type="SMART" id="SM00220">
    <property type="entry name" value="S_TKc"/>
    <property type="match status" value="1"/>
</dbReference>
<dbReference type="Proteomes" id="UP000007800">
    <property type="component" value="Unassembled WGS sequence"/>
</dbReference>
<dbReference type="InterPro" id="IPR050205">
    <property type="entry name" value="CDPK_Ser/Thr_kinases"/>
</dbReference>
<evidence type="ECO:0000256" key="6">
    <source>
        <dbReference type="ARBA" id="ARBA00022840"/>
    </source>
</evidence>
<dbReference type="Gene3D" id="1.10.510.10">
    <property type="entry name" value="Transferase(Phosphotransferase) domain 1"/>
    <property type="match status" value="1"/>
</dbReference>
<evidence type="ECO:0000259" key="8">
    <source>
        <dbReference type="PROSITE" id="PS50011"/>
    </source>
</evidence>
<keyword evidence="6" id="KW-0067">ATP-binding</keyword>
<dbReference type="SUPFAM" id="SSF56112">
    <property type="entry name" value="Protein kinase-like (PK-like)"/>
    <property type="match status" value="1"/>
</dbReference>
<comment type="subunit">
    <text evidence="1">Monomer.</text>
</comment>
<dbReference type="PROSITE" id="PS50011">
    <property type="entry name" value="PROTEIN_KINASE_DOM"/>
    <property type="match status" value="1"/>
</dbReference>
<evidence type="ECO:0000313" key="10">
    <source>
        <dbReference type="Proteomes" id="UP000007800"/>
    </source>
</evidence>
<keyword evidence="5" id="KW-0418">Kinase</keyword>
<sequence>MQSELSAYAKGRSEDEGRSKKPAKFWTCSAPDDASCDAYEFDPARQEQGLCVKVIEKSSGNTLRARFGSKLLIAALAAKHPNITKYIQFLEDSHRMYIVMELYTGPDLFDYIISNRPVTEEKAAFILEQISRATNFLHTQGGMHRDLKPENFMFENDTPGAALKLVDFGSTTGSRCAHLEEYLFHSCYCGPEVFTGCYDEKCDIFSAGVILFVMLTGEMPFECKNVDQYKGSLHRAQKCGLDKVLCEYRGDRCANMSPEAKDLVFKMLELDPKKRLSARDVLEHPFIKENQRKREIEENTAVENPPEPQAASTARENVDSSPNVKPMSTSLNSSDVAPVRKEGPTFPSRNPDQWYLGGFFSSIFKKLDSGSSNRRKTSDNRK</sequence>
<dbReference type="OrthoDB" id="40902at2759"/>
<keyword evidence="3" id="KW-0808">Transferase</keyword>
<dbReference type="InterPro" id="IPR000719">
    <property type="entry name" value="Prot_kinase_dom"/>
</dbReference>
<keyword evidence="2" id="KW-0723">Serine/threonine-protein kinase</keyword>
<organism evidence="10">
    <name type="scientific">Perkinsus marinus (strain ATCC 50983 / TXsc)</name>
    <dbReference type="NCBI Taxonomy" id="423536"/>
    <lineage>
        <taxon>Eukaryota</taxon>
        <taxon>Sar</taxon>
        <taxon>Alveolata</taxon>
        <taxon>Perkinsozoa</taxon>
        <taxon>Perkinsea</taxon>
        <taxon>Perkinsida</taxon>
        <taxon>Perkinsidae</taxon>
        <taxon>Perkinsus</taxon>
    </lineage>
</organism>
<evidence type="ECO:0000256" key="5">
    <source>
        <dbReference type="ARBA" id="ARBA00022777"/>
    </source>
</evidence>
<gene>
    <name evidence="9" type="ORF">Pmar_PMAR026961</name>
</gene>
<evidence type="ECO:0000256" key="2">
    <source>
        <dbReference type="ARBA" id="ARBA00022527"/>
    </source>
</evidence>